<dbReference type="Gene3D" id="1.20.80.10">
    <property type="match status" value="1"/>
</dbReference>
<dbReference type="PANTHER" id="PTHR23310:SF62">
    <property type="entry name" value="ACYL-COA BINDING PROTEIN 1, ISOFORM A"/>
    <property type="match status" value="1"/>
</dbReference>
<comment type="similarity">
    <text evidence="1">Belongs to the ACBP family.</text>
</comment>
<evidence type="ECO:0000313" key="6">
    <source>
        <dbReference type="Proteomes" id="UP000626109"/>
    </source>
</evidence>
<feature type="non-terminal residue" evidence="5">
    <location>
        <position position="146"/>
    </location>
</feature>
<evidence type="ECO:0000256" key="3">
    <source>
        <dbReference type="SAM" id="MobiDB-lite"/>
    </source>
</evidence>
<dbReference type="EMBL" id="CAJNNW010000213">
    <property type="protein sequence ID" value="CAE8624971.1"/>
    <property type="molecule type" value="Genomic_DNA"/>
</dbReference>
<dbReference type="GO" id="GO:0000062">
    <property type="term" value="F:fatty-acyl-CoA binding"/>
    <property type="evidence" value="ECO:0007669"/>
    <property type="project" value="InterPro"/>
</dbReference>
<dbReference type="SUPFAM" id="SSF47027">
    <property type="entry name" value="Acyl-CoA binding protein"/>
    <property type="match status" value="1"/>
</dbReference>
<feature type="domain" description="ACB" evidence="4">
    <location>
        <begin position="48"/>
        <end position="133"/>
    </location>
</feature>
<dbReference type="InterPro" id="IPR014352">
    <property type="entry name" value="FERM/acyl-CoA-bd_prot_sf"/>
</dbReference>
<name>A0A813GCW6_POLGL</name>
<gene>
    <name evidence="5" type="ORF">PGLA2088_LOCUS359</name>
</gene>
<dbReference type="Proteomes" id="UP000626109">
    <property type="component" value="Unassembled WGS sequence"/>
</dbReference>
<protein>
    <recommendedName>
        <fullName evidence="4">ACB domain-containing protein</fullName>
    </recommendedName>
</protein>
<accession>A0A813GCW6</accession>
<dbReference type="Pfam" id="PF00887">
    <property type="entry name" value="ACBP"/>
    <property type="match status" value="1"/>
</dbReference>
<sequence>CPIPGSTRRSCSGVMFEGPEGSGKKAETHWFRVEEDISQDAQGAAGNMEELFKSTSDFVTHWEAGKKAPPDVLAKVYGLFKQATVGDACGDPPADESKKAKFEAWLANKGMSKDEAMAAYVKLIDEKKAIYNVTARLRSEAEYGGA</sequence>
<dbReference type="InterPro" id="IPR000582">
    <property type="entry name" value="Acyl-CoA-binding_protein"/>
</dbReference>
<organism evidence="5 6">
    <name type="scientific">Polarella glacialis</name>
    <name type="common">Dinoflagellate</name>
    <dbReference type="NCBI Taxonomy" id="89957"/>
    <lineage>
        <taxon>Eukaryota</taxon>
        <taxon>Sar</taxon>
        <taxon>Alveolata</taxon>
        <taxon>Dinophyceae</taxon>
        <taxon>Suessiales</taxon>
        <taxon>Suessiaceae</taxon>
        <taxon>Polarella</taxon>
    </lineage>
</organism>
<dbReference type="PRINTS" id="PR00689">
    <property type="entry name" value="ACOABINDINGP"/>
</dbReference>
<proteinExistence type="inferred from homology"/>
<dbReference type="PROSITE" id="PS51228">
    <property type="entry name" value="ACB_2"/>
    <property type="match status" value="1"/>
</dbReference>
<dbReference type="InterPro" id="IPR035984">
    <property type="entry name" value="Acyl-CoA-binding_sf"/>
</dbReference>
<reference evidence="5" key="1">
    <citation type="submission" date="2021-02" db="EMBL/GenBank/DDBJ databases">
        <authorList>
            <person name="Dougan E. K."/>
            <person name="Rhodes N."/>
            <person name="Thang M."/>
            <person name="Chan C."/>
        </authorList>
    </citation>
    <scope>NUCLEOTIDE SEQUENCE</scope>
</reference>
<dbReference type="AlphaFoldDB" id="A0A813GCW6"/>
<evidence type="ECO:0000256" key="1">
    <source>
        <dbReference type="ARBA" id="ARBA00005567"/>
    </source>
</evidence>
<evidence type="ECO:0000256" key="2">
    <source>
        <dbReference type="ARBA" id="ARBA00023121"/>
    </source>
</evidence>
<dbReference type="GO" id="GO:0006631">
    <property type="term" value="P:fatty acid metabolic process"/>
    <property type="evidence" value="ECO:0007669"/>
    <property type="project" value="TreeGrafter"/>
</dbReference>
<comment type="caution">
    <text evidence="5">The sequence shown here is derived from an EMBL/GenBank/DDBJ whole genome shotgun (WGS) entry which is preliminary data.</text>
</comment>
<evidence type="ECO:0000259" key="4">
    <source>
        <dbReference type="PROSITE" id="PS51228"/>
    </source>
</evidence>
<evidence type="ECO:0000313" key="5">
    <source>
        <dbReference type="EMBL" id="CAE8624971.1"/>
    </source>
</evidence>
<feature type="region of interest" description="Disordered" evidence="3">
    <location>
        <begin position="1"/>
        <end position="24"/>
    </location>
</feature>
<dbReference type="PANTHER" id="PTHR23310">
    <property type="entry name" value="ACYL-COA-BINDING PROTEIN, ACBP"/>
    <property type="match status" value="1"/>
</dbReference>
<keyword evidence="2" id="KW-0446">Lipid-binding</keyword>